<dbReference type="PANTHER" id="PTHR46342">
    <property type="entry name" value="ALPHA-CATULIN"/>
    <property type="match status" value="1"/>
</dbReference>
<comment type="caution">
    <text evidence="5">The sequence shown here is derived from an EMBL/GenBank/DDBJ whole genome shotgun (WGS) entry which is preliminary data.</text>
</comment>
<feature type="region of interest" description="Disordered" evidence="4">
    <location>
        <begin position="464"/>
        <end position="502"/>
    </location>
</feature>
<dbReference type="GO" id="GO:0051015">
    <property type="term" value="F:actin filament binding"/>
    <property type="evidence" value="ECO:0007669"/>
    <property type="project" value="InterPro"/>
</dbReference>
<evidence type="ECO:0000256" key="4">
    <source>
        <dbReference type="SAM" id="MobiDB-lite"/>
    </source>
</evidence>
<organism evidence="5 6">
    <name type="scientific">Amphibalanus amphitrite</name>
    <name type="common">Striped barnacle</name>
    <name type="synonym">Balanus amphitrite</name>
    <dbReference type="NCBI Taxonomy" id="1232801"/>
    <lineage>
        <taxon>Eukaryota</taxon>
        <taxon>Metazoa</taxon>
        <taxon>Ecdysozoa</taxon>
        <taxon>Arthropoda</taxon>
        <taxon>Crustacea</taxon>
        <taxon>Multicrustacea</taxon>
        <taxon>Cirripedia</taxon>
        <taxon>Thoracica</taxon>
        <taxon>Thoracicalcarea</taxon>
        <taxon>Balanomorpha</taxon>
        <taxon>Balanoidea</taxon>
        <taxon>Balanidae</taxon>
        <taxon>Amphibalaninae</taxon>
        <taxon>Amphibalanus</taxon>
    </lineage>
</organism>
<dbReference type="InterPro" id="IPR006077">
    <property type="entry name" value="Vinculin/catenin"/>
</dbReference>
<dbReference type="OrthoDB" id="9933814at2759"/>
<dbReference type="GO" id="GO:0007155">
    <property type="term" value="P:cell adhesion"/>
    <property type="evidence" value="ECO:0007669"/>
    <property type="project" value="InterPro"/>
</dbReference>
<dbReference type="GO" id="GO:0071944">
    <property type="term" value="C:cell periphery"/>
    <property type="evidence" value="ECO:0007669"/>
    <property type="project" value="UniProtKB-ARBA"/>
</dbReference>
<dbReference type="GO" id="GO:0007266">
    <property type="term" value="P:Rho protein signal transduction"/>
    <property type="evidence" value="ECO:0007669"/>
    <property type="project" value="InterPro"/>
</dbReference>
<evidence type="ECO:0000256" key="3">
    <source>
        <dbReference type="ARBA" id="ARBA00022490"/>
    </source>
</evidence>
<comment type="subcellular location">
    <subcellularLocation>
        <location evidence="1">Cytoplasm</location>
    </subcellularLocation>
</comment>
<dbReference type="Gene3D" id="1.20.120.230">
    <property type="entry name" value="Alpha-catenin/vinculin-like"/>
    <property type="match status" value="2"/>
</dbReference>
<sequence>MTLCGETYRERLSSLLETISERSQDFTDSAYTPHQAREHILLLCERAKLELNQLLRCGVAMENRESTSPTAEYDESIANVLKSMRELRSNFQAIAMEQASELIRGVGDEGEVISGMKASALAVDTDRLEEFCFRFQEHSDHVQEVCKLLRHVAPTETLQIASKYSEINLRLYGPQLLAAAHIVCLHPNSKIAKENFEAFADMWLNLVGDVKVAAREISECLRTAGRPAQQPVYMSLPRPGKHGTTSKQVGQPSSAHHGTTSKQVGQPRSAHHGTTSKQVGQPSSAHHGTTSKQVRPGPLDAEEQAKISKSGLEMKLANDEMAAEADKWQEMALGMYQFTRGDGTLKTTQDLFTQAEYFTEEANRLYKVVRQFSYQVPQGANKKELLEYLDQIPTHVQQLQFAVKTPTVGKAATFTKVDNVIQDTKSAMNVISRVVNICFACASKYEVSLPGPVEYNLDFRGLSPRGPSASPYRGSEGADDVLGSGSAGGSGGAQTASSDPNI</sequence>
<dbReference type="InterPro" id="IPR030045">
    <property type="entry name" value="CTNNAL1"/>
</dbReference>
<evidence type="ECO:0000256" key="1">
    <source>
        <dbReference type="ARBA" id="ARBA00004496"/>
    </source>
</evidence>
<protein>
    <submittedName>
        <fullName evidence="5">Alpha-catulin</fullName>
    </submittedName>
</protein>
<keyword evidence="6" id="KW-1185">Reference proteome</keyword>
<reference evidence="5 6" key="1">
    <citation type="submission" date="2019-07" db="EMBL/GenBank/DDBJ databases">
        <title>Draft genome assembly of a fouling barnacle, Amphibalanus amphitrite (Darwin, 1854): The first reference genome for Thecostraca.</title>
        <authorList>
            <person name="Kim W."/>
        </authorList>
    </citation>
    <scope>NUCLEOTIDE SEQUENCE [LARGE SCALE GENOMIC DNA]</scope>
    <source>
        <strain evidence="5">SNU_AA5</strain>
        <tissue evidence="5">Soma without cirri and trophi</tissue>
    </source>
</reference>
<feature type="region of interest" description="Disordered" evidence="4">
    <location>
        <begin position="229"/>
        <end position="299"/>
    </location>
</feature>
<dbReference type="PANTHER" id="PTHR46342:SF1">
    <property type="entry name" value="ALPHA-CATULIN"/>
    <property type="match status" value="1"/>
</dbReference>
<dbReference type="GO" id="GO:0005737">
    <property type="term" value="C:cytoplasm"/>
    <property type="evidence" value="ECO:0007669"/>
    <property type="project" value="UniProtKB-SubCell"/>
</dbReference>
<dbReference type="Proteomes" id="UP000440578">
    <property type="component" value="Unassembled WGS sequence"/>
</dbReference>
<evidence type="ECO:0000313" key="6">
    <source>
        <dbReference type="Proteomes" id="UP000440578"/>
    </source>
</evidence>
<dbReference type="SUPFAM" id="SSF47220">
    <property type="entry name" value="alpha-catenin/vinculin-like"/>
    <property type="match status" value="2"/>
</dbReference>
<dbReference type="EMBL" id="VIIS01001277">
    <property type="protein sequence ID" value="KAF0300210.1"/>
    <property type="molecule type" value="Genomic_DNA"/>
</dbReference>
<comment type="similarity">
    <text evidence="2">Belongs to the vinculin/alpha-catenin family.</text>
</comment>
<dbReference type="InterPro" id="IPR036723">
    <property type="entry name" value="Alpha-catenin/vinculin-like_sf"/>
</dbReference>
<evidence type="ECO:0000313" key="5">
    <source>
        <dbReference type="EMBL" id="KAF0300210.1"/>
    </source>
</evidence>
<proteinExistence type="inferred from homology"/>
<evidence type="ECO:0000256" key="2">
    <source>
        <dbReference type="ARBA" id="ARBA00008376"/>
    </source>
</evidence>
<name>A0A6A4W978_AMPAM</name>
<dbReference type="AlphaFoldDB" id="A0A6A4W978"/>
<keyword evidence="3" id="KW-0963">Cytoplasm</keyword>
<dbReference type="Pfam" id="PF01044">
    <property type="entry name" value="Vinculin"/>
    <property type="match status" value="1"/>
</dbReference>
<accession>A0A6A4W978</accession>
<feature type="compositionally biased region" description="Polar residues" evidence="4">
    <location>
        <begin position="243"/>
        <end position="293"/>
    </location>
</feature>
<feature type="compositionally biased region" description="Low complexity" evidence="4">
    <location>
        <begin position="493"/>
        <end position="502"/>
    </location>
</feature>
<gene>
    <name evidence="5" type="primary">CTNNAL1_1</name>
    <name evidence="5" type="ORF">FJT64_027244</name>
</gene>